<dbReference type="EMBL" id="JAARWN010000001">
    <property type="protein sequence ID" value="MBC1935079.1"/>
    <property type="molecule type" value="Genomic_DNA"/>
</dbReference>
<protein>
    <submittedName>
        <fullName evidence="1">Uncharacterized protein</fullName>
    </submittedName>
</protein>
<proteinExistence type="predicted"/>
<gene>
    <name evidence="1" type="ORF">HCA69_01785</name>
</gene>
<dbReference type="AlphaFoldDB" id="A0A7X1CNM1"/>
<reference evidence="1 2" key="1">
    <citation type="submission" date="2020-03" db="EMBL/GenBank/DDBJ databases">
        <title>Soil Listeria distribution.</title>
        <authorList>
            <person name="Liao J."/>
            <person name="Wiedmann M."/>
        </authorList>
    </citation>
    <scope>NUCLEOTIDE SEQUENCE [LARGE SCALE GENOMIC DNA]</scope>
    <source>
        <strain evidence="1 2">FSL L7-0741</strain>
    </source>
</reference>
<accession>A0A7X1CNM1</accession>
<dbReference type="RefSeq" id="WP_185525306.1">
    <property type="nucleotide sequence ID" value="NZ_JAARWN010000001.1"/>
</dbReference>
<name>A0A7X1CNM1_9LIST</name>
<evidence type="ECO:0000313" key="1">
    <source>
        <dbReference type="EMBL" id="MBC1935079.1"/>
    </source>
</evidence>
<comment type="caution">
    <text evidence="1">The sequence shown here is derived from an EMBL/GenBank/DDBJ whole genome shotgun (WGS) entry which is preliminary data.</text>
</comment>
<dbReference type="Proteomes" id="UP000535908">
    <property type="component" value="Unassembled WGS sequence"/>
</dbReference>
<sequence>MNKLSHSELLNIEYKFIFEYYDKPLSFIGYANQHNYLFYFIDDTSFFTAELTKSDTIYLSECKDLTKLINDLISREKLYILEFDFLNDSIKYTNAEHNKQAIEDYPNIPNLIEFDFNSNRIIEKDYRFENYLDFPLEADKITVRVVNEVNSNLYKYTIIENVMKYVSESFSSIKSAYDFENNQELMMSPFSKGSFKVNFELLENTNLLETSNNFYPMLNILQEVSVSEKEVDLDILDTKLNVELINNTISLYETIKEEGISLEFSKSIDGKELTSISQKINVDKNLAIFKESINTKSTVSVNKEIKTIEGELRSASVDRNSFSINTVNGKVSGKFEKELFRRLKTNELTVVFPAYISAEIEIDSYTDIEGNPIKETHVMRFFEQFA</sequence>
<organism evidence="1 2">
    <name type="scientific">Listeria grandensis</name>
    <dbReference type="NCBI Taxonomy" id="1494963"/>
    <lineage>
        <taxon>Bacteria</taxon>
        <taxon>Bacillati</taxon>
        <taxon>Bacillota</taxon>
        <taxon>Bacilli</taxon>
        <taxon>Bacillales</taxon>
        <taxon>Listeriaceae</taxon>
        <taxon>Listeria</taxon>
    </lineage>
</organism>
<evidence type="ECO:0000313" key="2">
    <source>
        <dbReference type="Proteomes" id="UP000535908"/>
    </source>
</evidence>